<reference evidence="2" key="2">
    <citation type="journal article" date="2023" name="IMA Fungus">
        <title>Comparative genomic study of the Penicillium genus elucidates a diverse pangenome and 15 lateral gene transfer events.</title>
        <authorList>
            <person name="Petersen C."/>
            <person name="Sorensen T."/>
            <person name="Nielsen M.R."/>
            <person name="Sondergaard T.E."/>
            <person name="Sorensen J.L."/>
            <person name="Fitzpatrick D.A."/>
            <person name="Frisvad J.C."/>
            <person name="Nielsen K.L."/>
        </authorList>
    </citation>
    <scope>NUCLEOTIDE SEQUENCE</scope>
    <source>
        <strain evidence="2">IBT 16849</strain>
    </source>
</reference>
<feature type="region of interest" description="Disordered" evidence="1">
    <location>
        <begin position="110"/>
        <end position="136"/>
    </location>
</feature>
<proteinExistence type="predicted"/>
<gene>
    <name evidence="2" type="ORF">N7472_007817</name>
</gene>
<feature type="compositionally biased region" description="Basic and acidic residues" evidence="1">
    <location>
        <begin position="446"/>
        <end position="455"/>
    </location>
</feature>
<evidence type="ECO:0000256" key="1">
    <source>
        <dbReference type="SAM" id="MobiDB-lite"/>
    </source>
</evidence>
<organism evidence="2 3">
    <name type="scientific">Penicillium cf. griseofulvum</name>
    <dbReference type="NCBI Taxonomy" id="2972120"/>
    <lineage>
        <taxon>Eukaryota</taxon>
        <taxon>Fungi</taxon>
        <taxon>Dikarya</taxon>
        <taxon>Ascomycota</taxon>
        <taxon>Pezizomycotina</taxon>
        <taxon>Eurotiomycetes</taxon>
        <taxon>Eurotiomycetidae</taxon>
        <taxon>Eurotiales</taxon>
        <taxon>Aspergillaceae</taxon>
        <taxon>Penicillium</taxon>
    </lineage>
</organism>
<feature type="compositionally biased region" description="Low complexity" evidence="1">
    <location>
        <begin position="545"/>
        <end position="563"/>
    </location>
</feature>
<comment type="caution">
    <text evidence="2">The sequence shown here is derived from an EMBL/GenBank/DDBJ whole genome shotgun (WGS) entry which is preliminary data.</text>
</comment>
<feature type="region of interest" description="Disordered" evidence="1">
    <location>
        <begin position="698"/>
        <end position="717"/>
    </location>
</feature>
<evidence type="ECO:0000313" key="3">
    <source>
        <dbReference type="Proteomes" id="UP001150879"/>
    </source>
</evidence>
<accession>A0A9W9J1B1</accession>
<dbReference type="AlphaFoldDB" id="A0A9W9J1B1"/>
<dbReference type="OrthoDB" id="4506111at2759"/>
<feature type="compositionally biased region" description="Basic and acidic residues" evidence="1">
    <location>
        <begin position="638"/>
        <end position="648"/>
    </location>
</feature>
<feature type="compositionally biased region" description="Acidic residues" evidence="1">
    <location>
        <begin position="172"/>
        <end position="184"/>
    </location>
</feature>
<evidence type="ECO:0000313" key="2">
    <source>
        <dbReference type="EMBL" id="KAJ5188803.1"/>
    </source>
</evidence>
<feature type="compositionally biased region" description="Polar residues" evidence="1">
    <location>
        <begin position="494"/>
        <end position="507"/>
    </location>
</feature>
<dbReference type="EMBL" id="JAPQKP010000005">
    <property type="protein sequence ID" value="KAJ5188803.1"/>
    <property type="molecule type" value="Genomic_DNA"/>
</dbReference>
<feature type="compositionally biased region" description="Basic and acidic residues" evidence="1">
    <location>
        <begin position="598"/>
        <end position="620"/>
    </location>
</feature>
<keyword evidence="3" id="KW-1185">Reference proteome</keyword>
<protein>
    <submittedName>
        <fullName evidence="2">Uncharacterized protein</fullName>
    </submittedName>
</protein>
<feature type="region of interest" description="Disordered" evidence="1">
    <location>
        <begin position="410"/>
        <end position="686"/>
    </location>
</feature>
<feature type="region of interest" description="Disordered" evidence="1">
    <location>
        <begin position="806"/>
        <end position="860"/>
    </location>
</feature>
<feature type="region of interest" description="Disordered" evidence="1">
    <location>
        <begin position="157"/>
        <end position="209"/>
    </location>
</feature>
<name>A0A9W9J1B1_9EURO</name>
<reference evidence="2" key="1">
    <citation type="submission" date="2022-11" db="EMBL/GenBank/DDBJ databases">
        <authorList>
            <person name="Petersen C."/>
        </authorList>
    </citation>
    <scope>NUCLEOTIDE SEQUENCE</scope>
    <source>
        <strain evidence="2">IBT 16849</strain>
    </source>
</reference>
<feature type="compositionally biased region" description="Polar residues" evidence="1">
    <location>
        <begin position="847"/>
        <end position="860"/>
    </location>
</feature>
<feature type="compositionally biased region" description="Low complexity" evidence="1">
    <location>
        <begin position="472"/>
        <end position="483"/>
    </location>
</feature>
<feature type="compositionally biased region" description="Polar residues" evidence="1">
    <location>
        <begin position="564"/>
        <end position="587"/>
    </location>
</feature>
<feature type="compositionally biased region" description="Basic residues" evidence="1">
    <location>
        <begin position="825"/>
        <end position="842"/>
    </location>
</feature>
<dbReference type="Proteomes" id="UP001150879">
    <property type="component" value="Unassembled WGS sequence"/>
</dbReference>
<sequence length="860" mass="94839">MSRFTFHHEHNTTSLTQIFYHQIDHIIAAATDNRKTIDQLGKMVATRGMAGGTKPKAQPKLAMPSKAEKAAKAAKVKAAKEARKAERAAAKAVIDAKKATVKAQKDAEKAEAKAAKAARTKNSTKRTPASKTKTAKVTKVTKVAKAAKVAKVAKTAKAKVTKSRARAVANQDYEDEDEDNEEGHDEPQAKRRKIATPPRPYVEVGPPKEKRPAFQIGEWEYTMNTYLPEGLENEKNRPLPHIYIGGTAPQPRWVITQSESIQVSAKRPYATNARSSSRERRDVGGLQWTFEEGDFKKWSGLEYPALYELAYLCLEYTLTDTEVREEIYDSLAQGPLPKEVTKGDTWYPALPPIPITRHFLAGSSAQPSRKSSDATFYFGNYERPNMAVQPPDNRFAQLYPQAVASNLYNRPNFEEWPTASRSPSPDSKSEPGNEDGSEESQPAEPYLERDPKDTFSEPTAAIKQVITDDEGSLSGRSGGSSVSEAPGLEPIEQDTYSEPTTPVSLGNNEHARLDTMSEDGSIFGDDDDNAAQVKPSSARDSREQSPNSLYSGSGSDSEVSASSKTSEPTKVNAADDNSAQSTNSLSPVSHDGLFSPEQIERYYSERNRARLGGLEHHEAPELESQAQPSPAPGMMPGERLRVVTERTKVKTGAPAESNKRIRMESPSTPSTPSPPTTRRKTASEIRVDKVTALAEAVQKQRDDMRAAAAEKVSDKPPVPLLKKTQYWAGARSQTRAPSPEILPKLQDRFLEETKGYLVDPTQRAKHFPDPIAVRRVRVWAGEEMVGHEIKPTVDATLPHWAERHRPFSQWQVPTGITPGPAAHAKVSRPRKRSKGQSKRRPRPASAKEQSVSSARWSSFR</sequence>